<feature type="domain" description="Aminoglycoside phosphotransferase" evidence="10">
    <location>
        <begin position="496"/>
        <end position="583"/>
    </location>
</feature>
<dbReference type="SUPFAM" id="SSF53474">
    <property type="entry name" value="alpha/beta-Hydrolases"/>
    <property type="match status" value="1"/>
</dbReference>
<gene>
    <name evidence="11" type="ORF">NEMBOFW57_001363</name>
</gene>
<evidence type="ECO:0000313" key="11">
    <source>
        <dbReference type="EMBL" id="KAG7291348.1"/>
    </source>
</evidence>
<dbReference type="Pfam" id="PF07519">
    <property type="entry name" value="Tannase"/>
    <property type="match status" value="1"/>
</dbReference>
<accession>A0AAD4I3P2</accession>
<evidence type="ECO:0000256" key="1">
    <source>
        <dbReference type="ARBA" id="ARBA00006249"/>
    </source>
</evidence>
<reference evidence="11" key="1">
    <citation type="submission" date="2023-02" db="EMBL/GenBank/DDBJ databases">
        <authorList>
            <person name="Palmer J.M."/>
        </authorList>
    </citation>
    <scope>NUCLEOTIDE SEQUENCE</scope>
    <source>
        <strain evidence="11">FW57</strain>
    </source>
</reference>
<dbReference type="SUPFAM" id="SSF56112">
    <property type="entry name" value="Protein kinase-like (PK-like)"/>
    <property type="match status" value="1"/>
</dbReference>
<keyword evidence="6" id="KW-0106">Calcium</keyword>
<evidence type="ECO:0000256" key="6">
    <source>
        <dbReference type="ARBA" id="ARBA00022837"/>
    </source>
</evidence>
<dbReference type="Pfam" id="PF01636">
    <property type="entry name" value="APH"/>
    <property type="match status" value="1"/>
</dbReference>
<keyword evidence="2" id="KW-0719">Serine esterase</keyword>
<dbReference type="EC" id="3.1.1.-" evidence="8"/>
<organism evidence="11 12">
    <name type="scientific">Staphylotrichum longicolle</name>
    <dbReference type="NCBI Taxonomy" id="669026"/>
    <lineage>
        <taxon>Eukaryota</taxon>
        <taxon>Fungi</taxon>
        <taxon>Dikarya</taxon>
        <taxon>Ascomycota</taxon>
        <taxon>Pezizomycotina</taxon>
        <taxon>Sordariomycetes</taxon>
        <taxon>Sordariomycetidae</taxon>
        <taxon>Sordariales</taxon>
        <taxon>Chaetomiaceae</taxon>
        <taxon>Staphylotrichum</taxon>
    </lineage>
</organism>
<keyword evidence="12" id="KW-1185">Reference proteome</keyword>
<dbReference type="EMBL" id="JAHCVI010000001">
    <property type="protein sequence ID" value="KAG7291348.1"/>
    <property type="molecule type" value="Genomic_DNA"/>
</dbReference>
<sequence length="834" mass="91830">MSTLLGSRCVPATFQNLSLVCAEIVSLSATLVTNYSTSVPAIDRFTQPPVEVQNATFCNITVSYTHPGQNDALVVEAWLPATGWNHRLQAVGGGGFVAGRSVPAYSAMSGAVADGYATVTTDAGLSTAPDPTTWALLSPGNVNLYDLQNLASVSLEDEAIIAKSIIKSYYGQPPAFSYWNGCSQGGRQGLMLAQRYPTAYDGIAAGAPALHWNDLFPSMQWPQQFMAMLGKYPHACELGAITAEAISACDKLDGVVDGVISDVDGCLRAFDPFKMVGRASRCAEENRTLEISSTAAAVVNATWRGIRNAKGAQLWPGLNPGTDLTAGVAITNCSGTCVGVQLPISTQWLSLFVARDPRIDLSRLSHGAFDWLVHQGKQRYGSVIGTDDADLSAFRQAGGKLVTFHGLIDQLVPSKGIEKYYNEVSALLPNVHDFYRPSGGPLSLFDQLRASDFDGIEWVRDGIWGSEPCWTIEPDEEAIKQTVASSLNFNTIPCHIEFLAQGAFNKVYIVTLAQKELIARVTLPVDPRWKTLSEVATLKWVRDNTTLPVPEVISYQANSSSAVGFEWIVMSKMPGVSLGDRWRDVGFLAKAEIVRRLALFCSETFRAQLRGIGNLFLEDTETATSPMVLQRSQPLSGSSVQESKSFCVQRIVSSEFIWDNHIHAEVSREMDCQERLRCFHNKGARTRAQSNNSPALEGKDENKRAETTKEGVKGDGYEDDDDEDCGKPDGEENIEDNDREKDENKNEHNAVDDEDHENHEDHEDDEDNLEELKHTMDIISRLKKHLDDFFPLPTSEPERTMILHDDLSRQNIMENRESRSLSKANTNMTRTEML</sequence>
<dbReference type="AlphaFoldDB" id="A0AAD4I3P2"/>
<evidence type="ECO:0000256" key="7">
    <source>
        <dbReference type="ARBA" id="ARBA00023157"/>
    </source>
</evidence>
<dbReference type="GO" id="GO:0046872">
    <property type="term" value="F:metal ion binding"/>
    <property type="evidence" value="ECO:0007669"/>
    <property type="project" value="UniProtKB-KW"/>
</dbReference>
<evidence type="ECO:0000256" key="5">
    <source>
        <dbReference type="ARBA" id="ARBA00022801"/>
    </source>
</evidence>
<comment type="similarity">
    <text evidence="1 8">Belongs to the tannase family.</text>
</comment>
<keyword evidence="3" id="KW-0479">Metal-binding</keyword>
<name>A0AAD4I3P2_9PEZI</name>
<evidence type="ECO:0000259" key="10">
    <source>
        <dbReference type="Pfam" id="PF01636"/>
    </source>
</evidence>
<feature type="region of interest" description="Disordered" evidence="9">
    <location>
        <begin position="684"/>
        <end position="767"/>
    </location>
</feature>
<dbReference type="PANTHER" id="PTHR33938:SF13">
    <property type="entry name" value="CARBOXYLIC ESTER HYDROLASE"/>
    <property type="match status" value="1"/>
</dbReference>
<keyword evidence="7" id="KW-1015">Disulfide bond</keyword>
<evidence type="ECO:0000313" key="12">
    <source>
        <dbReference type="Proteomes" id="UP001197093"/>
    </source>
</evidence>
<dbReference type="InterPro" id="IPR002575">
    <property type="entry name" value="Aminoglycoside_PTrfase"/>
</dbReference>
<dbReference type="InterPro" id="IPR011118">
    <property type="entry name" value="Tannase/feruloyl_esterase"/>
</dbReference>
<proteinExistence type="inferred from homology"/>
<dbReference type="PANTHER" id="PTHR33938">
    <property type="entry name" value="FERULOYL ESTERASE B-RELATED"/>
    <property type="match status" value="1"/>
</dbReference>
<evidence type="ECO:0000256" key="4">
    <source>
        <dbReference type="ARBA" id="ARBA00022729"/>
    </source>
</evidence>
<feature type="compositionally biased region" description="Basic and acidic residues" evidence="9">
    <location>
        <begin position="725"/>
        <end position="761"/>
    </location>
</feature>
<dbReference type="InterPro" id="IPR029058">
    <property type="entry name" value="AB_hydrolase_fold"/>
</dbReference>
<evidence type="ECO:0000256" key="9">
    <source>
        <dbReference type="SAM" id="MobiDB-lite"/>
    </source>
</evidence>
<keyword evidence="5 8" id="KW-0378">Hydrolase</keyword>
<keyword evidence="4" id="KW-0732">Signal</keyword>
<evidence type="ECO:0000256" key="3">
    <source>
        <dbReference type="ARBA" id="ARBA00022723"/>
    </source>
</evidence>
<protein>
    <recommendedName>
        <fullName evidence="8">Carboxylic ester hydrolase</fullName>
        <ecNumber evidence="8">3.1.1.-</ecNumber>
    </recommendedName>
</protein>
<feature type="compositionally biased region" description="Basic and acidic residues" evidence="9">
    <location>
        <begin position="697"/>
        <end position="716"/>
    </location>
</feature>
<comment type="caution">
    <text evidence="11">The sequence shown here is derived from an EMBL/GenBank/DDBJ whole genome shotgun (WGS) entry which is preliminary data.</text>
</comment>
<dbReference type="GO" id="GO:0030600">
    <property type="term" value="F:feruloyl esterase activity"/>
    <property type="evidence" value="ECO:0007669"/>
    <property type="project" value="UniProtKB-ARBA"/>
</dbReference>
<dbReference type="InterPro" id="IPR011009">
    <property type="entry name" value="Kinase-like_dom_sf"/>
</dbReference>
<evidence type="ECO:0000256" key="2">
    <source>
        <dbReference type="ARBA" id="ARBA00022487"/>
    </source>
</evidence>
<dbReference type="Proteomes" id="UP001197093">
    <property type="component" value="Unassembled WGS sequence"/>
</dbReference>
<evidence type="ECO:0000256" key="8">
    <source>
        <dbReference type="RuleBase" id="RU361238"/>
    </source>
</evidence>